<proteinExistence type="inferred from homology"/>
<dbReference type="SUPFAM" id="SSF53244">
    <property type="entry name" value="MurD-like peptide ligases, peptide-binding domain"/>
    <property type="match status" value="1"/>
</dbReference>
<reference evidence="13 14" key="1">
    <citation type="submission" date="2018-08" db="EMBL/GenBank/DDBJ databases">
        <title>Murine metabolic-syndrome-specific gut microbial biobank.</title>
        <authorList>
            <person name="Liu C."/>
        </authorList>
    </citation>
    <scope>NUCLEOTIDE SEQUENCE [LARGE SCALE GENOMIC DNA]</scope>
    <source>
        <strain evidence="13 14">28</strain>
    </source>
</reference>
<feature type="binding site" evidence="8">
    <location>
        <begin position="141"/>
        <end position="142"/>
    </location>
    <ligand>
        <name>UDP-N-acetyl-alpha-D-muramoyl-L-alanyl-D-glutamate</name>
        <dbReference type="ChEBI" id="CHEBI:83900"/>
    </ligand>
</feature>
<evidence type="ECO:0000256" key="1">
    <source>
        <dbReference type="ARBA" id="ARBA00004752"/>
    </source>
</evidence>
<sequence>MFLSELFSGQPDIEIKGLCIDSRKAVAGDMFFCLKGLEADGHRFAKMACEKGAVCVVHSDEVEKLAGVTYVKVSDTNKELNRICDLFFGQPSCKMTVFGVTGTNGKTTTTSIISDVYEKPCGYMGTIAVRYGDVSRIPSLTTPDALEIHGNLKEMADYGMEAVAMEVSSHGLAMGRTDAVDFDVAIFTNLTYDHLDYHKTMEQYFEAKKLLFTQMKESGVAVLNADEGSFEELAACTACRYVTYGIDRDADYRAEDVCLYVSGSEFTLVHDGKRYPVKTNLSAKYNLYNLLGAIAGMHQAGMAIEDMLPKLSHISQVDGRMEIIDKGQDFTVIVDYAHTPDGFEKVFQYAKEIVKGGRIFSVFGCAGKRDKVKRKVLGQISGKYCDTVYVTEEDPRDESVAQISEMILSGMEHENGVVIEDRYKAIEAAITGAKTGDCVLILGKGDETYMYHKDGRVPWMGDHEAAKKVLNEMK</sequence>
<dbReference type="InterPro" id="IPR013221">
    <property type="entry name" value="Mur_ligase_cen"/>
</dbReference>
<dbReference type="SUPFAM" id="SSF63418">
    <property type="entry name" value="MurE/MurF N-terminal domain"/>
    <property type="match status" value="1"/>
</dbReference>
<dbReference type="GO" id="GO:0005737">
    <property type="term" value="C:cytoplasm"/>
    <property type="evidence" value="ECO:0007669"/>
    <property type="project" value="UniProtKB-SubCell"/>
</dbReference>
<dbReference type="Gene3D" id="3.40.1390.10">
    <property type="entry name" value="MurE/MurF, N-terminal domain"/>
    <property type="match status" value="1"/>
</dbReference>
<dbReference type="HAMAP" id="MF_00208">
    <property type="entry name" value="MurE"/>
    <property type="match status" value="1"/>
</dbReference>
<dbReference type="GO" id="GO:0008360">
    <property type="term" value="P:regulation of cell shape"/>
    <property type="evidence" value="ECO:0007669"/>
    <property type="project" value="UniProtKB-KW"/>
</dbReference>
<dbReference type="EC" id="6.3.2.-" evidence="8"/>
<accession>A0A845QIY7</accession>
<feature type="domain" description="Mur ligase C-terminal" evidence="11">
    <location>
        <begin position="319"/>
        <end position="445"/>
    </location>
</feature>
<keyword evidence="14" id="KW-1185">Reference proteome</keyword>
<comment type="similarity">
    <text evidence="2 8">Belongs to the MurCDEF family. MurE subfamily.</text>
</comment>
<keyword evidence="4 8" id="KW-0133">Cell shape</keyword>
<dbReference type="InterPro" id="IPR036615">
    <property type="entry name" value="Mur_ligase_C_dom_sf"/>
</dbReference>
<feature type="domain" description="Mur ligase central" evidence="12">
    <location>
        <begin position="100"/>
        <end position="295"/>
    </location>
</feature>
<name>A0A845QIY7_9FIRM</name>
<feature type="modified residue" description="N6-carboxylysine" evidence="8">
    <location>
        <position position="208"/>
    </location>
</feature>
<keyword evidence="7 8" id="KW-0961">Cell wall biogenesis/degradation</keyword>
<dbReference type="GO" id="GO:0000287">
    <property type="term" value="F:magnesium ion binding"/>
    <property type="evidence" value="ECO:0007669"/>
    <property type="project" value="UniProtKB-UniRule"/>
</dbReference>
<feature type="binding site" evidence="8">
    <location>
        <position position="168"/>
    </location>
    <ligand>
        <name>UDP-N-acetyl-alpha-D-muramoyl-L-alanyl-D-glutamate</name>
        <dbReference type="ChEBI" id="CHEBI:83900"/>
    </ligand>
</feature>
<comment type="function">
    <text evidence="8">Catalyzes the addition of an amino acid to the nucleotide precursor UDP-N-acetylmuramoyl-L-alanyl-D-glutamate (UMAG) in the biosynthesis of bacterial cell-wall peptidoglycan.</text>
</comment>
<dbReference type="GO" id="GO:0009252">
    <property type="term" value="P:peptidoglycan biosynthetic process"/>
    <property type="evidence" value="ECO:0007669"/>
    <property type="project" value="UniProtKB-UniRule"/>
</dbReference>
<dbReference type="Proteomes" id="UP000446866">
    <property type="component" value="Unassembled WGS sequence"/>
</dbReference>
<dbReference type="UniPathway" id="UPA00219"/>
<dbReference type="EMBL" id="QXWK01000001">
    <property type="protein sequence ID" value="NBH60088.1"/>
    <property type="molecule type" value="Genomic_DNA"/>
</dbReference>
<evidence type="ECO:0000256" key="2">
    <source>
        <dbReference type="ARBA" id="ARBA00005898"/>
    </source>
</evidence>
<comment type="PTM">
    <text evidence="8">Carboxylation is probably crucial for Mg(2+) binding and, consequently, for the gamma-phosphate positioning of ATP.</text>
</comment>
<dbReference type="InterPro" id="IPR005761">
    <property type="entry name" value="UDP-N-AcMur-Glu-dNH2Pim_ligase"/>
</dbReference>
<feature type="binding site" evidence="8">
    <location>
        <position position="22"/>
    </location>
    <ligand>
        <name>UDP-N-acetyl-alpha-D-muramoyl-L-alanyl-D-glutamate</name>
        <dbReference type="ChEBI" id="CHEBI:83900"/>
    </ligand>
</feature>
<comment type="caution">
    <text evidence="8">Lacks conserved residue(s) required for the propagation of feature annotation.</text>
</comment>
<evidence type="ECO:0000259" key="10">
    <source>
        <dbReference type="Pfam" id="PF01225"/>
    </source>
</evidence>
<evidence type="ECO:0000256" key="6">
    <source>
        <dbReference type="ARBA" id="ARBA00023306"/>
    </source>
</evidence>
<dbReference type="InterPro" id="IPR035911">
    <property type="entry name" value="MurE/MurF_N"/>
</dbReference>
<dbReference type="NCBIfam" id="TIGR01085">
    <property type="entry name" value="murE"/>
    <property type="match status" value="1"/>
</dbReference>
<organism evidence="13 14">
    <name type="scientific">Anaerotruncus colihominis</name>
    <dbReference type="NCBI Taxonomy" id="169435"/>
    <lineage>
        <taxon>Bacteria</taxon>
        <taxon>Bacillati</taxon>
        <taxon>Bacillota</taxon>
        <taxon>Clostridia</taxon>
        <taxon>Eubacteriales</taxon>
        <taxon>Oscillospiraceae</taxon>
        <taxon>Anaerotruncus</taxon>
    </lineage>
</organism>
<gene>
    <name evidence="8" type="primary">murE</name>
    <name evidence="13" type="ORF">D0435_00165</name>
</gene>
<evidence type="ECO:0000256" key="3">
    <source>
        <dbReference type="ARBA" id="ARBA00022618"/>
    </source>
</evidence>
<dbReference type="GO" id="GO:0005524">
    <property type="term" value="F:ATP binding"/>
    <property type="evidence" value="ECO:0007669"/>
    <property type="project" value="UniProtKB-UniRule"/>
</dbReference>
<dbReference type="GO" id="GO:0051301">
    <property type="term" value="P:cell division"/>
    <property type="evidence" value="ECO:0007669"/>
    <property type="project" value="UniProtKB-KW"/>
</dbReference>
<evidence type="ECO:0000256" key="9">
    <source>
        <dbReference type="RuleBase" id="RU004135"/>
    </source>
</evidence>
<comment type="pathway">
    <text evidence="1 8 9">Cell wall biogenesis; peptidoglycan biosynthesis.</text>
</comment>
<dbReference type="NCBIfam" id="NF001126">
    <property type="entry name" value="PRK00139.1-4"/>
    <property type="match status" value="1"/>
</dbReference>
<comment type="cofactor">
    <cofactor evidence="8">
        <name>Mg(2+)</name>
        <dbReference type="ChEBI" id="CHEBI:18420"/>
    </cofactor>
</comment>
<keyword evidence="8 13" id="KW-0436">Ligase</keyword>
<keyword evidence="8" id="KW-0460">Magnesium</keyword>
<dbReference type="InterPro" id="IPR004101">
    <property type="entry name" value="Mur_ligase_C"/>
</dbReference>
<evidence type="ECO:0000313" key="13">
    <source>
        <dbReference type="EMBL" id="NBH60088.1"/>
    </source>
</evidence>
<dbReference type="PANTHER" id="PTHR23135">
    <property type="entry name" value="MUR LIGASE FAMILY MEMBER"/>
    <property type="match status" value="1"/>
</dbReference>
<dbReference type="InterPro" id="IPR036565">
    <property type="entry name" value="Mur-like_cat_sf"/>
</dbReference>
<evidence type="ECO:0000313" key="14">
    <source>
        <dbReference type="Proteomes" id="UP000446866"/>
    </source>
</evidence>
<evidence type="ECO:0000256" key="5">
    <source>
        <dbReference type="ARBA" id="ARBA00022984"/>
    </source>
</evidence>
<evidence type="ECO:0000256" key="4">
    <source>
        <dbReference type="ARBA" id="ARBA00022960"/>
    </source>
</evidence>
<dbReference type="GO" id="GO:0071555">
    <property type="term" value="P:cell wall organization"/>
    <property type="evidence" value="ECO:0007669"/>
    <property type="project" value="UniProtKB-KW"/>
</dbReference>
<evidence type="ECO:0000256" key="7">
    <source>
        <dbReference type="ARBA" id="ARBA00023316"/>
    </source>
</evidence>
<dbReference type="GO" id="GO:0016881">
    <property type="term" value="F:acid-amino acid ligase activity"/>
    <property type="evidence" value="ECO:0007669"/>
    <property type="project" value="UniProtKB-UniRule"/>
</dbReference>
<dbReference type="AlphaFoldDB" id="A0A845QIY7"/>
<keyword evidence="3 8" id="KW-0132">Cell division</keyword>
<dbReference type="Pfam" id="PF01225">
    <property type="entry name" value="Mur_ligase"/>
    <property type="match status" value="1"/>
</dbReference>
<evidence type="ECO:0000259" key="12">
    <source>
        <dbReference type="Pfam" id="PF08245"/>
    </source>
</evidence>
<comment type="subcellular location">
    <subcellularLocation>
        <location evidence="8 9">Cytoplasm</location>
    </subcellularLocation>
</comment>
<evidence type="ECO:0000259" key="11">
    <source>
        <dbReference type="Pfam" id="PF02875"/>
    </source>
</evidence>
<feature type="binding site" evidence="8">
    <location>
        <position position="176"/>
    </location>
    <ligand>
        <name>UDP-N-acetyl-alpha-D-muramoyl-L-alanyl-D-glutamate</name>
        <dbReference type="ChEBI" id="CHEBI:83900"/>
    </ligand>
</feature>
<dbReference type="Pfam" id="PF08245">
    <property type="entry name" value="Mur_ligase_M"/>
    <property type="match status" value="1"/>
</dbReference>
<keyword evidence="8" id="KW-0067">ATP-binding</keyword>
<feature type="domain" description="Mur ligase N-terminal catalytic" evidence="10">
    <location>
        <begin position="14"/>
        <end position="82"/>
    </location>
</feature>
<dbReference type="Gene3D" id="3.40.1190.10">
    <property type="entry name" value="Mur-like, catalytic domain"/>
    <property type="match status" value="1"/>
</dbReference>
<keyword evidence="8" id="KW-0547">Nucleotide-binding</keyword>
<comment type="caution">
    <text evidence="13">The sequence shown here is derived from an EMBL/GenBank/DDBJ whole genome shotgun (WGS) entry which is preliminary data.</text>
</comment>
<feature type="binding site" evidence="8">
    <location>
        <begin position="102"/>
        <end position="108"/>
    </location>
    <ligand>
        <name>ATP</name>
        <dbReference type="ChEBI" id="CHEBI:30616"/>
    </ligand>
</feature>
<dbReference type="Gene3D" id="3.90.190.20">
    <property type="entry name" value="Mur ligase, C-terminal domain"/>
    <property type="match status" value="1"/>
</dbReference>
<evidence type="ECO:0000256" key="8">
    <source>
        <dbReference type="HAMAP-Rule" id="MF_00208"/>
    </source>
</evidence>
<dbReference type="Pfam" id="PF02875">
    <property type="entry name" value="Mur_ligase_C"/>
    <property type="match status" value="1"/>
</dbReference>
<dbReference type="InterPro" id="IPR000713">
    <property type="entry name" value="Mur_ligase_N"/>
</dbReference>
<dbReference type="RefSeq" id="WP_160200393.1">
    <property type="nucleotide sequence ID" value="NZ_QXWK01000001.1"/>
</dbReference>
<keyword evidence="5 8" id="KW-0573">Peptidoglycan synthesis</keyword>
<keyword evidence="8" id="KW-0963">Cytoplasm</keyword>
<keyword evidence="6 8" id="KW-0131">Cell cycle</keyword>
<protein>
    <recommendedName>
        <fullName evidence="8">UDP-N-acetylmuramyl-tripeptide synthetase</fullName>
        <ecNumber evidence="8">6.3.2.-</ecNumber>
    </recommendedName>
    <alternativeName>
        <fullName evidence="8">UDP-MurNAc-tripeptide synthetase</fullName>
    </alternativeName>
</protein>
<dbReference type="PANTHER" id="PTHR23135:SF4">
    <property type="entry name" value="UDP-N-ACETYLMURAMOYL-L-ALANYL-D-GLUTAMATE--2,6-DIAMINOPIMELATE LIGASE MURE HOMOLOG, CHLOROPLASTIC"/>
    <property type="match status" value="1"/>
</dbReference>
<dbReference type="SUPFAM" id="SSF53623">
    <property type="entry name" value="MurD-like peptide ligases, catalytic domain"/>
    <property type="match status" value="1"/>
</dbReference>